<evidence type="ECO:0000259" key="4">
    <source>
        <dbReference type="Pfam" id="PF20990"/>
    </source>
</evidence>
<evidence type="ECO:0000313" key="5">
    <source>
        <dbReference type="EMBL" id="CAB4754950.1"/>
    </source>
</evidence>
<feature type="domain" description="DUF2207" evidence="3">
    <location>
        <begin position="45"/>
        <end position="242"/>
    </location>
</feature>
<name>A0A6J6U4Q4_9ZZZZ</name>
<gene>
    <name evidence="5" type="ORF">UFOPK2810_01020</name>
</gene>
<dbReference type="InterPro" id="IPR018702">
    <property type="entry name" value="DUF2207"/>
</dbReference>
<dbReference type="Pfam" id="PF09972">
    <property type="entry name" value="DUF2207"/>
    <property type="match status" value="1"/>
</dbReference>
<protein>
    <submittedName>
        <fullName evidence="5">Unannotated protein</fullName>
    </submittedName>
</protein>
<feature type="transmembrane region" description="Helical" evidence="2">
    <location>
        <begin position="271"/>
        <end position="291"/>
    </location>
</feature>
<keyword evidence="2" id="KW-0472">Membrane</keyword>
<feature type="region of interest" description="Disordered" evidence="1">
    <location>
        <begin position="578"/>
        <end position="618"/>
    </location>
</feature>
<feature type="transmembrane region" description="Helical" evidence="2">
    <location>
        <begin position="457"/>
        <end position="477"/>
    </location>
</feature>
<evidence type="ECO:0000256" key="1">
    <source>
        <dbReference type="SAM" id="MobiDB-lite"/>
    </source>
</evidence>
<organism evidence="5">
    <name type="scientific">freshwater metagenome</name>
    <dbReference type="NCBI Taxonomy" id="449393"/>
    <lineage>
        <taxon>unclassified sequences</taxon>
        <taxon>metagenomes</taxon>
        <taxon>ecological metagenomes</taxon>
    </lineage>
</organism>
<evidence type="ECO:0000256" key="2">
    <source>
        <dbReference type="SAM" id="Phobius"/>
    </source>
</evidence>
<dbReference type="Pfam" id="PF20990">
    <property type="entry name" value="DUF2207_C"/>
    <property type="match status" value="1"/>
</dbReference>
<reference evidence="5" key="1">
    <citation type="submission" date="2020-05" db="EMBL/GenBank/DDBJ databases">
        <authorList>
            <person name="Chiriac C."/>
            <person name="Salcher M."/>
            <person name="Ghai R."/>
            <person name="Kavagutti S V."/>
        </authorList>
    </citation>
    <scope>NUCLEOTIDE SEQUENCE</scope>
</reference>
<accession>A0A6J6U4Q4</accession>
<proteinExistence type="predicted"/>
<feature type="compositionally biased region" description="Low complexity" evidence="1">
    <location>
        <begin position="578"/>
        <end position="595"/>
    </location>
</feature>
<sequence length="618" mass="63928">MSTSSRLRTAIGAGAIAVLGLILVSAAPAQALPSAEASRTTFEAIVSFDVKAEVQANTDMVITETIVYDPGTDEVHRGILRGIPTQDILDDGNIRLYDVKILSVTRDGENVPVEETEGADTISLKIGDPNVAIEGLHTFVIAYSVSGALDVIQPSSINDKTPAGIKAGDIELYWDFIGDRWPYPIYQGTASITGPTPALAALCFYGPAGSTKQCQVEQGADSATVLSADLSGGGALTGVIGWAPDGFTQMPTPNITPDPMVEQVSRLKASIPFLLVIALAALAAPITTAVLRRRSNAGVVLAATPVRYSPPDGLRPAQVQAGVDGTVDSRGYTATLLDLAARGHITLTEQDSGWLGGKQLNIGWTGTGKDTLAGWENDLVGAILKGSSAATMGSYDPVLTATTSTLTSRLSAEAKSTGLYNPDGDRPDRSYVVLSILGGVLVVVGFFISLILGDYALSSMVLFALTGLALVTGGLVGRAITPRRQTKISANFLGQVAGFRRLLNSDSADARRDFAEKIGLTSDAIFATFMPYAVVLGLESTWVNTFPDITPEQLRPYGLYTSSVIGLGGWSRTMEDTFASSTTAPSTPGSSWTSDGGSGFGGGGSSGGGGGGGGGGSF</sequence>
<dbReference type="AlphaFoldDB" id="A0A6J6U4Q4"/>
<keyword evidence="2" id="KW-0812">Transmembrane</keyword>
<keyword evidence="2" id="KW-1133">Transmembrane helix</keyword>
<dbReference type="InterPro" id="IPR048389">
    <property type="entry name" value="YciQ-like_C"/>
</dbReference>
<dbReference type="EMBL" id="CAEZYZ010000166">
    <property type="protein sequence ID" value="CAB4754950.1"/>
    <property type="molecule type" value="Genomic_DNA"/>
</dbReference>
<feature type="transmembrane region" description="Helical" evidence="2">
    <location>
        <begin position="431"/>
        <end position="451"/>
    </location>
</feature>
<evidence type="ECO:0000259" key="3">
    <source>
        <dbReference type="Pfam" id="PF09972"/>
    </source>
</evidence>
<feature type="domain" description="Predicted membrane protein YciQ-like C-terminal" evidence="4">
    <location>
        <begin position="307"/>
        <end position="546"/>
    </location>
</feature>
<feature type="compositionally biased region" description="Gly residues" evidence="1">
    <location>
        <begin position="596"/>
        <end position="618"/>
    </location>
</feature>